<dbReference type="CDD" id="cd07185">
    <property type="entry name" value="OmpA_C-like"/>
    <property type="match status" value="1"/>
</dbReference>
<dbReference type="InterPro" id="IPR006665">
    <property type="entry name" value="OmpA-like"/>
</dbReference>
<evidence type="ECO:0000259" key="5">
    <source>
        <dbReference type="PROSITE" id="PS51123"/>
    </source>
</evidence>
<dbReference type="Pfam" id="PF13488">
    <property type="entry name" value="Gly-zipper_Omp"/>
    <property type="match status" value="1"/>
</dbReference>
<evidence type="ECO:0000313" key="7">
    <source>
        <dbReference type="Proteomes" id="UP000238392"/>
    </source>
</evidence>
<sequence length="238" mass="24759">MPEIKKAEPMTKRVMIATAITATLALSACMEPAYLNSGSGGYQTQPADPYARTKSGAVIGGVLGGVVGAAAADKDERAKGALIGAVIGGAAGAAVGNHLDRQAADLRADLQNQSIDINNTGDQLIVTMPQGILFATDSTDVRSDLRRDLGALANNLNAYPNSTVQVIGHTDNVGEAAYNYDLSQRRAQSVASVLFQNGVSPARVQAYGRGEDAPIASNLTPEGRAQNRRVEIIITPTN</sequence>
<dbReference type="PANTHER" id="PTHR30329">
    <property type="entry name" value="STATOR ELEMENT OF FLAGELLAR MOTOR COMPLEX"/>
    <property type="match status" value="1"/>
</dbReference>
<dbReference type="SUPFAM" id="SSF103088">
    <property type="entry name" value="OmpA-like"/>
    <property type="match status" value="1"/>
</dbReference>
<keyword evidence="2 4" id="KW-0472">Membrane</keyword>
<evidence type="ECO:0000256" key="4">
    <source>
        <dbReference type="PROSITE-ProRule" id="PRU00473"/>
    </source>
</evidence>
<dbReference type="PRINTS" id="PR01021">
    <property type="entry name" value="OMPADOMAIN"/>
</dbReference>
<dbReference type="PRINTS" id="PR01023">
    <property type="entry name" value="NAFLGMOTY"/>
</dbReference>
<dbReference type="AlphaFoldDB" id="A0A2T0WZP2"/>
<dbReference type="InterPro" id="IPR039567">
    <property type="entry name" value="Gly-zipper"/>
</dbReference>
<dbReference type="InterPro" id="IPR050330">
    <property type="entry name" value="Bact_OuterMem_StrucFunc"/>
</dbReference>
<dbReference type="Proteomes" id="UP000238392">
    <property type="component" value="Unassembled WGS sequence"/>
</dbReference>
<proteinExistence type="predicted"/>
<dbReference type="PANTHER" id="PTHR30329:SF21">
    <property type="entry name" value="LIPOPROTEIN YIAD-RELATED"/>
    <property type="match status" value="1"/>
</dbReference>
<keyword evidence="7" id="KW-1185">Reference proteome</keyword>
<organism evidence="6 7">
    <name type="scientific">Donghicola tyrosinivorans</name>
    <dbReference type="NCBI Taxonomy" id="1652492"/>
    <lineage>
        <taxon>Bacteria</taxon>
        <taxon>Pseudomonadati</taxon>
        <taxon>Pseudomonadota</taxon>
        <taxon>Alphaproteobacteria</taxon>
        <taxon>Rhodobacterales</taxon>
        <taxon>Roseobacteraceae</taxon>
        <taxon>Donghicola</taxon>
    </lineage>
</organism>
<dbReference type="GO" id="GO:0009279">
    <property type="term" value="C:cell outer membrane"/>
    <property type="evidence" value="ECO:0007669"/>
    <property type="project" value="UniProtKB-SubCell"/>
</dbReference>
<gene>
    <name evidence="6" type="ORF">CLV74_10226</name>
</gene>
<accession>A0A2T0WZP2</accession>
<evidence type="ECO:0000256" key="1">
    <source>
        <dbReference type="ARBA" id="ARBA00004442"/>
    </source>
</evidence>
<evidence type="ECO:0000256" key="2">
    <source>
        <dbReference type="ARBA" id="ARBA00023136"/>
    </source>
</evidence>
<dbReference type="PROSITE" id="PS51123">
    <property type="entry name" value="OMPA_2"/>
    <property type="match status" value="1"/>
</dbReference>
<protein>
    <submittedName>
        <fullName evidence="6">Outer membrane protein OmpA-like peptidoglycan-associated protein</fullName>
    </submittedName>
</protein>
<dbReference type="EMBL" id="PVTQ01000002">
    <property type="protein sequence ID" value="PRY92115.1"/>
    <property type="molecule type" value="Genomic_DNA"/>
</dbReference>
<dbReference type="InterPro" id="IPR036737">
    <property type="entry name" value="OmpA-like_sf"/>
</dbReference>
<feature type="domain" description="OmpA-like" evidence="5">
    <location>
        <begin position="121"/>
        <end position="238"/>
    </location>
</feature>
<dbReference type="PROSITE" id="PS51257">
    <property type="entry name" value="PROKAR_LIPOPROTEIN"/>
    <property type="match status" value="1"/>
</dbReference>
<comment type="caution">
    <text evidence="6">The sequence shown here is derived from an EMBL/GenBank/DDBJ whole genome shotgun (WGS) entry which is preliminary data.</text>
</comment>
<evidence type="ECO:0000256" key="3">
    <source>
        <dbReference type="ARBA" id="ARBA00023237"/>
    </source>
</evidence>
<dbReference type="Pfam" id="PF00691">
    <property type="entry name" value="OmpA"/>
    <property type="match status" value="1"/>
</dbReference>
<dbReference type="InterPro" id="IPR006664">
    <property type="entry name" value="OMP_bac"/>
</dbReference>
<evidence type="ECO:0000313" key="6">
    <source>
        <dbReference type="EMBL" id="PRY92115.1"/>
    </source>
</evidence>
<reference evidence="6 7" key="1">
    <citation type="submission" date="2018-03" db="EMBL/GenBank/DDBJ databases">
        <title>Genomic Encyclopedia of Archaeal and Bacterial Type Strains, Phase II (KMG-II): from individual species to whole genera.</title>
        <authorList>
            <person name="Goeker M."/>
        </authorList>
    </citation>
    <scope>NUCLEOTIDE SEQUENCE [LARGE SCALE GENOMIC DNA]</scope>
    <source>
        <strain evidence="6 7">DSM 100212</strain>
    </source>
</reference>
<dbReference type="Gene3D" id="3.30.1330.60">
    <property type="entry name" value="OmpA-like domain"/>
    <property type="match status" value="1"/>
</dbReference>
<name>A0A2T0WZP2_9RHOB</name>
<dbReference type="RefSeq" id="WP_245888439.1">
    <property type="nucleotide sequence ID" value="NZ_PVTQ01000002.1"/>
</dbReference>
<comment type="subcellular location">
    <subcellularLocation>
        <location evidence="1">Cell outer membrane</location>
    </subcellularLocation>
</comment>
<keyword evidence="3" id="KW-0998">Cell outer membrane</keyword>